<dbReference type="Pfam" id="PF14349">
    <property type="entry name" value="SprA_N"/>
    <property type="match status" value="2"/>
</dbReference>
<evidence type="ECO:0000259" key="2">
    <source>
        <dbReference type="Pfam" id="PF14349"/>
    </source>
</evidence>
<dbReference type="Proteomes" id="UP000240572">
    <property type="component" value="Unassembled WGS sequence"/>
</dbReference>
<feature type="region of interest" description="Disordered" evidence="1">
    <location>
        <begin position="1145"/>
        <end position="1171"/>
    </location>
</feature>
<feature type="domain" description="Gliding motility protein SprA N-terminal" evidence="2">
    <location>
        <begin position="97"/>
        <end position="359"/>
    </location>
</feature>
<organism evidence="3 4">
    <name type="scientific">Taibaiella chishuiensis</name>
    <dbReference type="NCBI Taxonomy" id="1434707"/>
    <lineage>
        <taxon>Bacteria</taxon>
        <taxon>Pseudomonadati</taxon>
        <taxon>Bacteroidota</taxon>
        <taxon>Chitinophagia</taxon>
        <taxon>Chitinophagales</taxon>
        <taxon>Chitinophagaceae</taxon>
        <taxon>Taibaiella</taxon>
    </lineage>
</organism>
<comment type="caution">
    <text evidence="3">The sequence shown here is derived from an EMBL/GenBank/DDBJ whole genome shotgun (WGS) entry which is preliminary data.</text>
</comment>
<protein>
    <submittedName>
        <fullName evidence="3">Cell surface protein SprA</fullName>
    </submittedName>
</protein>
<evidence type="ECO:0000313" key="3">
    <source>
        <dbReference type="EMBL" id="PSK94416.1"/>
    </source>
</evidence>
<dbReference type="InterPro" id="IPR026377">
    <property type="entry name" value="Cell_surface_SprA"/>
</dbReference>
<evidence type="ECO:0000313" key="4">
    <source>
        <dbReference type="Proteomes" id="UP000240572"/>
    </source>
</evidence>
<name>A0A2P8DB13_9BACT</name>
<feature type="region of interest" description="Disordered" evidence="1">
    <location>
        <begin position="1913"/>
        <end position="1965"/>
    </location>
</feature>
<feature type="compositionally biased region" description="Polar residues" evidence="1">
    <location>
        <begin position="1145"/>
        <end position="1165"/>
    </location>
</feature>
<gene>
    <name evidence="3" type="ORF">B0I18_101572</name>
</gene>
<keyword evidence="4" id="KW-1185">Reference proteome</keyword>
<dbReference type="InterPro" id="IPR025684">
    <property type="entry name" value="SprA_N_dom"/>
</dbReference>
<dbReference type="EMBL" id="PYGD01000001">
    <property type="protein sequence ID" value="PSK94416.1"/>
    <property type="molecule type" value="Genomic_DNA"/>
</dbReference>
<reference evidence="3 4" key="1">
    <citation type="submission" date="2018-03" db="EMBL/GenBank/DDBJ databases">
        <title>Genomic Encyclopedia of Type Strains, Phase III (KMG-III): the genomes of soil and plant-associated and newly described type strains.</title>
        <authorList>
            <person name="Whitman W."/>
        </authorList>
    </citation>
    <scope>NUCLEOTIDE SEQUENCE [LARGE SCALE GENOMIC DNA]</scope>
    <source>
        <strain evidence="3 4">CGMCC 1.12700</strain>
    </source>
</reference>
<dbReference type="NCBIfam" id="TIGR04189">
    <property type="entry name" value="surface_SprA"/>
    <property type="match status" value="1"/>
</dbReference>
<evidence type="ECO:0000256" key="1">
    <source>
        <dbReference type="SAM" id="MobiDB-lite"/>
    </source>
</evidence>
<sequence>MVKRKTTNFGYKLLAGVILIITLAQVFTARGFDDPLFNPDPTPTPTPAPDDSLRFPIEEKENLDPSRNAGRSSIDLKDPANIKKGVEYDPDEKRYYLNEKVGEENIKNPTYMDAEEYLKYRGQQDETDYWKERLDALSMFNQKPKLPTLYKEGIFDRLFGSNKISVKPQGNLDLTFGGNWQNMKNPNLTQRAQKYGIFDFDMQMNVNLLAQIGDKLKLNISNNTQPTFGEQNLQKLEYTGKEDEIIKKIEAGNVSFPLHSALLQGPLALFGLKAQLQFGKLFVTGVISQQKSQRKSINLQGGAQTQAFEIKADDYEENRNFLLGQYFYNNYEPALKNFPIINSQVVLTKVEVWLTNRTGATQGVRDILAFMDLGEKNPYLPSLVDPSGGQLPDNRVNRLYQQITQLASARSQATATQSALSLGLAENQDFQRVTMRQLSSSEFTFQPQLGYISLNTQINPDDVLAVSYRYTYNGKIYQVGEFAEDMPPDTANVKVMFLKLLKGTAARPVLPIWNLMMKNVYSMGGGNISQEDFRLNVLYQDPGGGEKRYIPDGPSAGVPLITLLNLDRLNPQRDPAPDGIFDFVEGITINTQQGKIIFPQLKPFGDGLKPAMGGDPRLERRYLFPMLYDSTKTVARQFQQNNRFLIKGSYKGAAGNDVSLGGYNIPQGSVTVTAGGQRLAENVDYTVDYSRGSVKVINQGILASGIPINISYEDNATFGLVAQNFWGTRFDYFANEHLTIGSTIMRLTERPFTQKVTFGDDPIKNTVVGFDANYQNEFPWLTRTLDKLPIYSTTAPSLISLSGEVAGIFPGHQRFINAIDPEGSVFIDDFEGTNSSIDLRFPVTSWTLSSTPVGAKDANGRTLFPEATLNGDLKSGTNRAKLAWYMLEPTLIDGSFGTPANVKADTSMQDYWRMVEQRDVFPQRTQIASQNNLSTFDLGYYPYVRGPYNFDVNNVNMTTGNFTNPRDRWGGIQRAIDNNSSDFEAANVEYITFWMLDPFIYNTNSTGGDLYLNLGNVSEDVLKDSRLSFENGITYPKDYTKLDITPWGFVPRFQQQITRSFDNDPEARKIQDVGYDEMDDEEEGRKFADFLQRMQDMGASGAVLSKLQSDPASDNFHHFRGQDYDQLANRQGEALLRYKDFNNPSGNSPVTDLNSQFTSSGSTIPESEDINRDNSLNETEAYYQYRIRMMPANNPAMQVGQNFIVDRKISDVKLANGRTQSETWYQFKVPIRQYDNVVGGIGDFRSIRFVRMFMSGFQDSVIMRFAQLQLDRNQWRRYLFSLVKPGENIPEEDQRTTTFAVNSVSLEQNSQRIPIPYVIPPGVSRQNTPGGIGGQNLQLDEQSLSLQLCGLKDGDARAAFKETRVDMRQYKSLRMFIHAESVPSQAPVRDGDLMAFIRVGSDFINNYYEYQIPLKITQPGVTSSDAELIWPAANRLDILMSKLIDIKTQRNAQNYPSYLPFITKDDVGNTVVVVGNPNFGDVKNIMLGVANPKKTLQTPLDDGQPKCAEVWFDELRMAGLDEQPGYAASGQTNIQLADLGNVHLGASTHTIGYGNIDQKVDQRFRDNFYAYDVSSNLNFGKLLPKSLGLQLPVFFGYTQTVSNPKYDPYDKDVVLSDKIASVADSRQRDSIRKASQDFTSVTSFNLSNVRYMGNPEKQGKAPMPWSLKNFDLSYAYNRSFKRNPLLAHDEMEDQRLGIGYNYSIKANPIEPFKKLIKSKSRWWAPIKEFNFNLLPSSFSFRSDLHRIFGETQVRNIDGGPYAIPSTYFKNFTWDRTYNLRWELTRALSFSYTANNQSRIDEPYGRLDSKEKRDSIWRNIARFGRNTYFSQSLNVTYTLPTQKFPILDWTRATATYTSTYNWTAASLLANDQGNIMANTQLKQINGEFTFSQLYNKSRLLKAINTPKVRERTLDSKTMQVDDPSGKLSPAGGGKSMMTVAQKSGTKDQAKTGQVPPRPKKKEIKKKDVPGYDTLSAGDLRAAWKKLKKAEKVRFKKELAAWRAKKKNILPEISDGVRAVGRLATMLKRVTVSYSESAGTILPGFMDSTQFFGVNSRSGNSWYDFAFGAQPDREWLDRQAELQRISRNPIFNGQLQQTFNQNLNLVATVEPVPDLRIDLTWTKQFSKSYSETFKFDTSVNKYEHYSPYSMGTFNVSFIGLKTMFTPLRANELSEPYMDFLNYRKIISERLGNINPYTGGLNDPDDPEYKKGYTRYAQDVLIPAFLAAYGGRNPATIPLMNNNSSNIRSNPFKYYTPMPNWRLTYNGLSKLPFFSDYVNTFTINHSYTGNLSMNSFVSSFYYLDQLAVGFPSFIDSNSHNYVPFFQVPNITISESLGPLLGFDVAFKNGVSISIKFNKTRMLSLSLVDYQVSETKSTELVVGGGSRIKGLNLPFTIFGTRRLKNDINFRMDIGYRDDITSNSYLAQNTNIPTRGQKVITISPSIDYIINDNLQLRFFYDRRQSIPVMSTSFPITTTRAGMTLRFLFAPQ</sequence>
<feature type="domain" description="Gliding motility protein SprA N-terminal" evidence="2">
    <location>
        <begin position="1090"/>
        <end position="1618"/>
    </location>
</feature>
<proteinExistence type="predicted"/>
<accession>A0A2P8DB13</accession>